<dbReference type="SUPFAM" id="SSF56672">
    <property type="entry name" value="DNA/RNA polymerases"/>
    <property type="match status" value="1"/>
</dbReference>
<dbReference type="EMBL" id="LXQA010038332">
    <property type="protein sequence ID" value="MCH98706.1"/>
    <property type="molecule type" value="Genomic_DNA"/>
</dbReference>
<feature type="non-terminal residue" evidence="3">
    <location>
        <position position="1"/>
    </location>
</feature>
<evidence type="ECO:0000259" key="2">
    <source>
        <dbReference type="Pfam" id="PF17919"/>
    </source>
</evidence>
<dbReference type="PANTHER" id="PTHR37984:SF5">
    <property type="entry name" value="PROTEIN NYNRIN-LIKE"/>
    <property type="match status" value="1"/>
</dbReference>
<dbReference type="AlphaFoldDB" id="A0A392NFS6"/>
<dbReference type="Proteomes" id="UP000265520">
    <property type="component" value="Unassembled WGS sequence"/>
</dbReference>
<feature type="domain" description="Reverse transcriptase/retrotransposon-derived protein RNase H-like" evidence="2">
    <location>
        <begin position="105"/>
        <end position="199"/>
    </location>
</feature>
<organism evidence="3 4">
    <name type="scientific">Trifolium medium</name>
    <dbReference type="NCBI Taxonomy" id="97028"/>
    <lineage>
        <taxon>Eukaryota</taxon>
        <taxon>Viridiplantae</taxon>
        <taxon>Streptophyta</taxon>
        <taxon>Embryophyta</taxon>
        <taxon>Tracheophyta</taxon>
        <taxon>Spermatophyta</taxon>
        <taxon>Magnoliopsida</taxon>
        <taxon>eudicotyledons</taxon>
        <taxon>Gunneridae</taxon>
        <taxon>Pentapetalae</taxon>
        <taxon>rosids</taxon>
        <taxon>fabids</taxon>
        <taxon>Fabales</taxon>
        <taxon>Fabaceae</taxon>
        <taxon>Papilionoideae</taxon>
        <taxon>50 kb inversion clade</taxon>
        <taxon>NPAAA clade</taxon>
        <taxon>Hologalegina</taxon>
        <taxon>IRL clade</taxon>
        <taxon>Trifolieae</taxon>
        <taxon>Trifolium</taxon>
    </lineage>
</organism>
<sequence length="301" mass="34050">STYEDHLRHVEQAFQILTEGQFFLKQSKCLFAQRQIEYLGHVVSSQGVEPVTAKIIAIQQWPTPKNIKALRGFLGLAGFYRRFIQGYASIAAPLTQLLKKDQFGWSPAAQLAFDALKRALSQAPVLVLPNFDLPFTVETDASGVGMGAVLSQQNHPIAYFSKPFCPKLLRASTYVRELHAITAAVKKLRQYLLGHPFIILTDHRSLKELMTQVIQTPEQQVYLSRLIGYDYTIQYRSGLSNVVADALSRVPEPNTTDFLMLYVPSFSFLKSLKRELSQHPEFLTKLQDLTSNSIPDYRISQ</sequence>
<dbReference type="InterPro" id="IPR050951">
    <property type="entry name" value="Retrovirus_Pol_polyprotein"/>
</dbReference>
<dbReference type="InterPro" id="IPR041577">
    <property type="entry name" value="RT_RNaseH_2"/>
</dbReference>
<dbReference type="CDD" id="cd09274">
    <property type="entry name" value="RNase_HI_RT_Ty3"/>
    <property type="match status" value="1"/>
</dbReference>
<protein>
    <recommendedName>
        <fullName evidence="2">Reverse transcriptase/retrotransposon-derived protein RNase H-like domain-containing protein</fullName>
    </recommendedName>
</protein>
<dbReference type="Pfam" id="PF17919">
    <property type="entry name" value="RT_RNaseH_2"/>
    <property type="match status" value="1"/>
</dbReference>
<evidence type="ECO:0000256" key="1">
    <source>
        <dbReference type="ARBA" id="ARBA00023268"/>
    </source>
</evidence>
<dbReference type="FunFam" id="3.30.70.270:FF:000020">
    <property type="entry name" value="Transposon Tf2-6 polyprotein-like Protein"/>
    <property type="match status" value="1"/>
</dbReference>
<reference evidence="3 4" key="1">
    <citation type="journal article" date="2018" name="Front. Plant Sci.">
        <title>Red Clover (Trifolium pratense) and Zigzag Clover (T. medium) - A Picture of Genomic Similarities and Differences.</title>
        <authorList>
            <person name="Dluhosova J."/>
            <person name="Istvanek J."/>
            <person name="Nedelnik J."/>
            <person name="Repkova J."/>
        </authorList>
    </citation>
    <scope>NUCLEOTIDE SEQUENCE [LARGE SCALE GENOMIC DNA]</scope>
    <source>
        <strain evidence="4">cv. 10/8</strain>
        <tissue evidence="3">Leaf</tissue>
    </source>
</reference>
<proteinExistence type="predicted"/>
<keyword evidence="1" id="KW-0511">Multifunctional enzyme</keyword>
<dbReference type="InterPro" id="IPR043128">
    <property type="entry name" value="Rev_trsase/Diguanyl_cyclase"/>
</dbReference>
<feature type="non-terminal residue" evidence="3">
    <location>
        <position position="301"/>
    </location>
</feature>
<dbReference type="PANTHER" id="PTHR37984">
    <property type="entry name" value="PROTEIN CBG26694"/>
    <property type="match status" value="1"/>
</dbReference>
<evidence type="ECO:0000313" key="4">
    <source>
        <dbReference type="Proteomes" id="UP000265520"/>
    </source>
</evidence>
<comment type="caution">
    <text evidence="3">The sequence shown here is derived from an EMBL/GenBank/DDBJ whole genome shotgun (WGS) entry which is preliminary data.</text>
</comment>
<dbReference type="Gene3D" id="3.30.70.270">
    <property type="match status" value="2"/>
</dbReference>
<evidence type="ECO:0000313" key="3">
    <source>
        <dbReference type="EMBL" id="MCH98706.1"/>
    </source>
</evidence>
<dbReference type="GO" id="GO:0003824">
    <property type="term" value="F:catalytic activity"/>
    <property type="evidence" value="ECO:0007669"/>
    <property type="project" value="UniProtKB-KW"/>
</dbReference>
<accession>A0A392NFS6</accession>
<name>A0A392NFS6_9FABA</name>
<dbReference type="InterPro" id="IPR043502">
    <property type="entry name" value="DNA/RNA_pol_sf"/>
</dbReference>
<keyword evidence="4" id="KW-1185">Reference proteome</keyword>